<comment type="caution">
    <text evidence="2">The sequence shown here is derived from an EMBL/GenBank/DDBJ whole genome shotgun (WGS) entry which is preliminary data.</text>
</comment>
<organism evidence="2">
    <name type="scientific">Bacteroides ovatus</name>
    <dbReference type="NCBI Taxonomy" id="28116"/>
    <lineage>
        <taxon>Bacteria</taxon>
        <taxon>Pseudomonadati</taxon>
        <taxon>Bacteroidota</taxon>
        <taxon>Bacteroidia</taxon>
        <taxon>Bacteroidales</taxon>
        <taxon>Bacteroidaceae</taxon>
        <taxon>Bacteroides</taxon>
    </lineage>
</organism>
<dbReference type="EMBL" id="VWGG01000082">
    <property type="protein sequence ID" value="KAA4560919.1"/>
    <property type="molecule type" value="Genomic_DNA"/>
</dbReference>
<evidence type="ECO:0000313" key="2">
    <source>
        <dbReference type="EMBL" id="KAA4560919.1"/>
    </source>
</evidence>
<feature type="transmembrane region" description="Helical" evidence="1">
    <location>
        <begin position="6"/>
        <end position="26"/>
    </location>
</feature>
<proteinExistence type="predicted"/>
<keyword evidence="1" id="KW-1133">Transmembrane helix</keyword>
<gene>
    <name evidence="2" type="ORF">F3B65_26930</name>
</gene>
<keyword evidence="1" id="KW-0812">Transmembrane</keyword>
<evidence type="ECO:0000256" key="1">
    <source>
        <dbReference type="SAM" id="Phobius"/>
    </source>
</evidence>
<reference evidence="2" key="1">
    <citation type="journal article" date="2019" name="Nat. Med.">
        <title>A library of human gut bacterial isolates paired with longitudinal multiomics data enables mechanistic microbiome research.</title>
        <authorList>
            <person name="Poyet M."/>
            <person name="Groussin M."/>
            <person name="Gibbons S.M."/>
            <person name="Avila-Pacheco J."/>
            <person name="Jiang X."/>
            <person name="Kearney S.M."/>
            <person name="Perrotta A.R."/>
            <person name="Berdy B."/>
            <person name="Zhao S."/>
            <person name="Lieberman T.D."/>
            <person name="Swanson P.K."/>
            <person name="Smith M."/>
            <person name="Roesemann S."/>
            <person name="Alexander J.E."/>
            <person name="Rich S.A."/>
            <person name="Livny J."/>
            <person name="Vlamakis H."/>
            <person name="Clish C."/>
            <person name="Bullock K."/>
            <person name="Deik A."/>
            <person name="Scott J."/>
            <person name="Pierce K.A."/>
            <person name="Xavier R.J."/>
            <person name="Alm E.J."/>
        </authorList>
    </citation>
    <scope>NUCLEOTIDE SEQUENCE</scope>
    <source>
        <strain evidence="2">BIOML-A32</strain>
    </source>
</reference>
<keyword evidence="1" id="KW-0472">Membrane</keyword>
<feature type="transmembrane region" description="Helical" evidence="1">
    <location>
        <begin position="120"/>
        <end position="138"/>
    </location>
</feature>
<protein>
    <submittedName>
        <fullName evidence="2">Uncharacterized protein</fullName>
    </submittedName>
</protein>
<accession>A0A642A6T4</accession>
<sequence>MKNKFVYLVTIVLAVLYLAAGHYFAVQGLSFFKEKSPTDVVEARVVKILPAADGAKFEQIRFEAELLSGKQEGVKVTAAQNKAGSFAVGRDVAVGDKVLLLPDRSSQGEWSYAEHLRSNVLMWLFAVFALSIIAFGRMQGVNTL</sequence>
<dbReference type="AlphaFoldDB" id="A0A642A6T4"/>
<feature type="non-terminal residue" evidence="2">
    <location>
        <position position="144"/>
    </location>
</feature>
<name>A0A642A6T4_BACOV</name>